<dbReference type="EMBL" id="AFUP01000006">
    <property type="protein sequence ID" value="EGV07928.1"/>
    <property type="molecule type" value="Genomic_DNA"/>
</dbReference>
<proteinExistence type="inferred from homology"/>
<evidence type="ECO:0000313" key="14">
    <source>
        <dbReference type="Proteomes" id="UP000003287"/>
    </source>
</evidence>
<protein>
    <recommendedName>
        <fullName evidence="6">UDP-glucose 4-epimerase</fullName>
        <ecNumber evidence="5">5.1.3.2</ecNumber>
    </recommendedName>
    <alternativeName>
        <fullName evidence="11">Galactowaldenase</fullName>
    </alternativeName>
    <alternativeName>
        <fullName evidence="10">UDP-galactose 4-epimerase</fullName>
    </alternativeName>
</protein>
<evidence type="ECO:0000256" key="5">
    <source>
        <dbReference type="ARBA" id="ARBA00013189"/>
    </source>
</evidence>
<sequence>MKHKILVTGGAGFIGTHTVIELISAGHEVVIVDNLVNSSKKV</sequence>
<evidence type="ECO:0000256" key="4">
    <source>
        <dbReference type="ARBA" id="ARBA00007637"/>
    </source>
</evidence>
<dbReference type="GO" id="GO:0005829">
    <property type="term" value="C:cytosol"/>
    <property type="evidence" value="ECO:0007669"/>
    <property type="project" value="TreeGrafter"/>
</dbReference>
<evidence type="ECO:0000256" key="10">
    <source>
        <dbReference type="ARBA" id="ARBA00031367"/>
    </source>
</evidence>
<dbReference type="AlphaFoldDB" id="F9P8W5"/>
<evidence type="ECO:0000256" key="1">
    <source>
        <dbReference type="ARBA" id="ARBA00000083"/>
    </source>
</evidence>
<dbReference type="Gene3D" id="3.40.50.720">
    <property type="entry name" value="NAD(P)-binding Rossmann-like Domain"/>
    <property type="match status" value="1"/>
</dbReference>
<evidence type="ECO:0000256" key="7">
    <source>
        <dbReference type="ARBA" id="ARBA00023027"/>
    </source>
</evidence>
<evidence type="ECO:0000256" key="11">
    <source>
        <dbReference type="ARBA" id="ARBA00033067"/>
    </source>
</evidence>
<accession>F9P8W5</accession>
<dbReference type="InterPro" id="IPR036291">
    <property type="entry name" value="NAD(P)-bd_dom_sf"/>
</dbReference>
<comment type="similarity">
    <text evidence="4">Belongs to the NAD(P)-dependent epimerase/dehydratase family.</text>
</comment>
<feature type="domain" description="NAD-dependent epimerase/dehydratase" evidence="12">
    <location>
        <begin position="5"/>
        <end position="40"/>
    </location>
</feature>
<evidence type="ECO:0000256" key="9">
    <source>
        <dbReference type="ARBA" id="ARBA00023235"/>
    </source>
</evidence>
<evidence type="ECO:0000256" key="8">
    <source>
        <dbReference type="ARBA" id="ARBA00023144"/>
    </source>
</evidence>
<comment type="pathway">
    <text evidence="3">Carbohydrate metabolism; galactose metabolism.</text>
</comment>
<dbReference type="PANTHER" id="PTHR43725:SF47">
    <property type="entry name" value="UDP-GLUCOSE 4-EPIMERASE"/>
    <property type="match status" value="1"/>
</dbReference>
<name>F9P8W5_STRCV</name>
<keyword evidence="7" id="KW-0520">NAD</keyword>
<evidence type="ECO:0000256" key="3">
    <source>
        <dbReference type="ARBA" id="ARBA00004947"/>
    </source>
</evidence>
<dbReference type="GO" id="GO:0006012">
    <property type="term" value="P:galactose metabolic process"/>
    <property type="evidence" value="ECO:0007669"/>
    <property type="project" value="UniProtKB-KW"/>
</dbReference>
<dbReference type="GO" id="GO:0003978">
    <property type="term" value="F:UDP-glucose 4-epimerase activity"/>
    <property type="evidence" value="ECO:0007669"/>
    <property type="project" value="UniProtKB-EC"/>
</dbReference>
<gene>
    <name evidence="13" type="ORF">HMPREF1042_1274</name>
</gene>
<dbReference type="Pfam" id="PF01370">
    <property type="entry name" value="Epimerase"/>
    <property type="match status" value="1"/>
</dbReference>
<organism evidence="13 14">
    <name type="scientific">Streptococcus constellatus subsp. pharyngis SK1060 = CCUG 46377</name>
    <dbReference type="NCBI Taxonomy" id="1035184"/>
    <lineage>
        <taxon>Bacteria</taxon>
        <taxon>Bacillati</taxon>
        <taxon>Bacillota</taxon>
        <taxon>Bacilli</taxon>
        <taxon>Lactobacillales</taxon>
        <taxon>Streptococcaceae</taxon>
        <taxon>Streptococcus</taxon>
        <taxon>Streptococcus anginosus group</taxon>
    </lineage>
</organism>
<evidence type="ECO:0000259" key="12">
    <source>
        <dbReference type="Pfam" id="PF01370"/>
    </source>
</evidence>
<dbReference type="PANTHER" id="PTHR43725">
    <property type="entry name" value="UDP-GLUCOSE 4-EPIMERASE"/>
    <property type="match status" value="1"/>
</dbReference>
<reference evidence="13 14" key="1">
    <citation type="submission" date="2011-06" db="EMBL/GenBank/DDBJ databases">
        <authorList>
            <person name="Harkins D.M."/>
            <person name="Madupu R."/>
            <person name="Durkin A.S."/>
            <person name="Torralba M."/>
            <person name="Methe B."/>
            <person name="Sutton G.G."/>
            <person name="Nelson K.E."/>
        </authorList>
    </citation>
    <scope>NUCLEOTIDE SEQUENCE [LARGE SCALE GENOMIC DNA]</scope>
    <source>
        <strain evidence="13 14">SK1060</strain>
    </source>
</reference>
<dbReference type="SUPFAM" id="SSF51735">
    <property type="entry name" value="NAD(P)-binding Rossmann-fold domains"/>
    <property type="match status" value="1"/>
</dbReference>
<keyword evidence="8" id="KW-0299">Galactose metabolism</keyword>
<dbReference type="Proteomes" id="UP000003287">
    <property type="component" value="Unassembled WGS sequence"/>
</dbReference>
<comment type="cofactor">
    <cofactor evidence="2">
        <name>NAD(+)</name>
        <dbReference type="ChEBI" id="CHEBI:57540"/>
    </cofactor>
</comment>
<evidence type="ECO:0000313" key="13">
    <source>
        <dbReference type="EMBL" id="EGV07928.1"/>
    </source>
</evidence>
<comment type="catalytic activity">
    <reaction evidence="1">
        <text>UDP-alpha-D-glucose = UDP-alpha-D-galactose</text>
        <dbReference type="Rhea" id="RHEA:22168"/>
        <dbReference type="ChEBI" id="CHEBI:58885"/>
        <dbReference type="ChEBI" id="CHEBI:66914"/>
        <dbReference type="EC" id="5.1.3.2"/>
    </reaction>
</comment>
<dbReference type="EC" id="5.1.3.2" evidence="5"/>
<keyword evidence="9 13" id="KW-0413">Isomerase</keyword>
<evidence type="ECO:0000256" key="6">
    <source>
        <dbReference type="ARBA" id="ARBA00018569"/>
    </source>
</evidence>
<keyword evidence="8" id="KW-0119">Carbohydrate metabolism</keyword>
<dbReference type="eggNOG" id="COG1087">
    <property type="taxonomic scope" value="Bacteria"/>
</dbReference>
<dbReference type="InterPro" id="IPR001509">
    <property type="entry name" value="Epimerase_deHydtase"/>
</dbReference>
<evidence type="ECO:0000256" key="2">
    <source>
        <dbReference type="ARBA" id="ARBA00001911"/>
    </source>
</evidence>